<feature type="signal peptide" evidence="4">
    <location>
        <begin position="1"/>
        <end position="26"/>
    </location>
</feature>
<dbReference type="Pfam" id="PF13416">
    <property type="entry name" value="SBP_bac_8"/>
    <property type="match status" value="1"/>
</dbReference>
<proteinExistence type="inferred from homology"/>
<dbReference type="GO" id="GO:0042956">
    <property type="term" value="P:maltodextrin transmembrane transport"/>
    <property type="evidence" value="ECO:0007669"/>
    <property type="project" value="TreeGrafter"/>
</dbReference>
<evidence type="ECO:0000256" key="4">
    <source>
        <dbReference type="SAM" id="SignalP"/>
    </source>
</evidence>
<dbReference type="SUPFAM" id="SSF53850">
    <property type="entry name" value="Periplasmic binding protein-like II"/>
    <property type="match status" value="1"/>
</dbReference>
<dbReference type="GO" id="GO:0055052">
    <property type="term" value="C:ATP-binding cassette (ABC) transporter complex, substrate-binding subunit-containing"/>
    <property type="evidence" value="ECO:0007669"/>
    <property type="project" value="TreeGrafter"/>
</dbReference>
<dbReference type="EMBL" id="CP051680">
    <property type="protein sequence ID" value="QJD83616.1"/>
    <property type="molecule type" value="Genomic_DNA"/>
</dbReference>
<gene>
    <name evidence="5" type="ORF">HH215_10790</name>
</gene>
<keyword evidence="2" id="KW-0813">Transport</keyword>
<dbReference type="KEGG" id="cheb:HH215_10790"/>
<evidence type="ECO:0000256" key="1">
    <source>
        <dbReference type="ARBA" id="ARBA00008520"/>
    </source>
</evidence>
<protein>
    <submittedName>
        <fullName evidence="5">Extracellular solute-binding protein</fullName>
    </submittedName>
</protein>
<reference evidence="5 6" key="1">
    <citation type="submission" date="2020-04" db="EMBL/GenBank/DDBJ databases">
        <title>Genome sequencing of novel species.</title>
        <authorList>
            <person name="Heo J."/>
            <person name="Kim S.-J."/>
            <person name="Kim J.-S."/>
            <person name="Hong S.-B."/>
            <person name="Kwon S.-W."/>
        </authorList>
    </citation>
    <scope>NUCLEOTIDE SEQUENCE [LARGE SCALE GENOMIC DNA]</scope>
    <source>
        <strain evidence="5 6">MFER-1</strain>
    </source>
</reference>
<dbReference type="PANTHER" id="PTHR30061:SF50">
    <property type="entry name" value="MALTOSE_MALTODEXTRIN-BINDING PERIPLASMIC PROTEIN"/>
    <property type="match status" value="1"/>
</dbReference>
<dbReference type="AlphaFoldDB" id="A0A7Z2ZKX0"/>
<organism evidence="5 6">
    <name type="scientific">Cohnella herbarum</name>
    <dbReference type="NCBI Taxonomy" id="2728023"/>
    <lineage>
        <taxon>Bacteria</taxon>
        <taxon>Bacillati</taxon>
        <taxon>Bacillota</taxon>
        <taxon>Bacilli</taxon>
        <taxon>Bacillales</taxon>
        <taxon>Paenibacillaceae</taxon>
        <taxon>Cohnella</taxon>
    </lineage>
</organism>
<dbReference type="GO" id="GO:0015768">
    <property type="term" value="P:maltose transport"/>
    <property type="evidence" value="ECO:0007669"/>
    <property type="project" value="TreeGrafter"/>
</dbReference>
<evidence type="ECO:0000256" key="2">
    <source>
        <dbReference type="ARBA" id="ARBA00022448"/>
    </source>
</evidence>
<dbReference type="InterPro" id="IPR006059">
    <property type="entry name" value="SBP"/>
</dbReference>
<evidence type="ECO:0000313" key="5">
    <source>
        <dbReference type="EMBL" id="QJD83616.1"/>
    </source>
</evidence>
<evidence type="ECO:0000256" key="3">
    <source>
        <dbReference type="ARBA" id="ARBA00022729"/>
    </source>
</evidence>
<evidence type="ECO:0000313" key="6">
    <source>
        <dbReference type="Proteomes" id="UP000502248"/>
    </source>
</evidence>
<name>A0A7Z2ZKX0_9BACL</name>
<keyword evidence="3 4" id="KW-0732">Signal</keyword>
<dbReference type="Proteomes" id="UP000502248">
    <property type="component" value="Chromosome"/>
</dbReference>
<dbReference type="RefSeq" id="WP_169279906.1">
    <property type="nucleotide sequence ID" value="NZ_CP051680.1"/>
</dbReference>
<comment type="similarity">
    <text evidence="1">Belongs to the bacterial solute-binding protein 1 family.</text>
</comment>
<sequence length="430" mass="48319">MARSKSALVFLLLCIMVLILSPWADAPSSPTSFVDVVPEDKSLVTIEPIVAEEISSLVIEVALDEPAYRALTVQNDNFMLNHPNILVDLRRINPEQAYDTYKRSSVLEESADIMLLANEWIIEFASSGYLLPTEAAFVGKALAEQFDAVAAPLTWNSYKWGVPRDMDPYVLVWNMSRLHEWLGEDVTLPLTLEQWAAVSDRSAETQGAISWLSIDRNDPLALLAWLESATAERSDGIWSKDAEPWNGTLFEQAMLLLDLHKANVQFTATDIGTTPALKEGNILAAVMPYSRASALVAQPRLDPEPELEIDHQSWKLPYVWPRGTSFAVSSNTEAEEAAYVWISEMTDEQIQLQNMEERGKLPVYRSLYDSDRTLSNLIPGRTGQSFPSQSPIEFGPDLSAQLGQLQRMWTEFARGAMSIERWKEEWAKHN</sequence>
<accession>A0A7Z2ZKX0</accession>
<dbReference type="PANTHER" id="PTHR30061">
    <property type="entry name" value="MALTOSE-BINDING PERIPLASMIC PROTEIN"/>
    <property type="match status" value="1"/>
</dbReference>
<dbReference type="Gene3D" id="3.40.190.10">
    <property type="entry name" value="Periplasmic binding protein-like II"/>
    <property type="match status" value="1"/>
</dbReference>
<keyword evidence="6" id="KW-1185">Reference proteome</keyword>
<dbReference type="GO" id="GO:1901982">
    <property type="term" value="F:maltose binding"/>
    <property type="evidence" value="ECO:0007669"/>
    <property type="project" value="TreeGrafter"/>
</dbReference>
<feature type="chain" id="PRO_5031359001" evidence="4">
    <location>
        <begin position="27"/>
        <end position="430"/>
    </location>
</feature>